<proteinExistence type="predicted"/>
<comment type="caution">
    <text evidence="1">The sequence shown here is derived from an EMBL/GenBank/DDBJ whole genome shotgun (WGS) entry which is preliminary data.</text>
</comment>
<reference evidence="1 2" key="1">
    <citation type="submission" date="2020-07" db="EMBL/GenBank/DDBJ databases">
        <title>Thermoactinomyces phylogeny.</title>
        <authorList>
            <person name="Dunlap C."/>
        </authorList>
    </citation>
    <scope>NUCLEOTIDE SEQUENCE [LARGE SCALE GENOMIC DNA]</scope>
    <source>
        <strain evidence="1 2">AMNI-1</strain>
    </source>
</reference>
<gene>
    <name evidence="1" type="ORF">H2C83_07875</name>
</gene>
<evidence type="ECO:0000313" key="2">
    <source>
        <dbReference type="Proteomes" id="UP000538292"/>
    </source>
</evidence>
<protein>
    <submittedName>
        <fullName evidence="1">Uncharacterized protein</fullName>
    </submittedName>
</protein>
<accession>A0A7W1XS17</accession>
<name>A0A7W1XS17_9BACL</name>
<dbReference type="EMBL" id="JACEOL010000026">
    <property type="protein sequence ID" value="MBA4602234.1"/>
    <property type="molecule type" value="Genomic_DNA"/>
</dbReference>
<keyword evidence="2" id="KW-1185">Reference proteome</keyword>
<sequence>MQKAGPVLPACFRLSEELIFRTSFCDIDIATLLKIASSNSPTSHCQRKQEMARSLSKETVWAGVEGVGD</sequence>
<organism evidence="1 2">
    <name type="scientific">Thermoactinomyces mirandus</name>
    <dbReference type="NCBI Taxonomy" id="2756294"/>
    <lineage>
        <taxon>Bacteria</taxon>
        <taxon>Bacillati</taxon>
        <taxon>Bacillota</taxon>
        <taxon>Bacilli</taxon>
        <taxon>Bacillales</taxon>
        <taxon>Thermoactinomycetaceae</taxon>
        <taxon>Thermoactinomyces</taxon>
    </lineage>
</organism>
<dbReference type="RefSeq" id="WP_181739552.1">
    <property type="nucleotide sequence ID" value="NZ_JACEOL010000026.1"/>
</dbReference>
<dbReference type="AlphaFoldDB" id="A0A7W1XS17"/>
<dbReference type="Proteomes" id="UP000538292">
    <property type="component" value="Unassembled WGS sequence"/>
</dbReference>
<evidence type="ECO:0000313" key="1">
    <source>
        <dbReference type="EMBL" id="MBA4602234.1"/>
    </source>
</evidence>